<accession>A0A6C0UV54</accession>
<feature type="compositionally biased region" description="Basic and acidic residues" evidence="1">
    <location>
        <begin position="134"/>
        <end position="155"/>
    </location>
</feature>
<protein>
    <submittedName>
        <fullName evidence="2">Uncharacterized protein</fullName>
    </submittedName>
</protein>
<evidence type="ECO:0000313" key="2">
    <source>
        <dbReference type="EMBL" id="QIB79057.1"/>
    </source>
</evidence>
<gene>
    <name evidence="2" type="ORF">G3A49_13300</name>
</gene>
<dbReference type="RefSeq" id="WP_163489326.1">
    <property type="nucleotide sequence ID" value="NZ_CP048738.1"/>
</dbReference>
<proteinExistence type="predicted"/>
<dbReference type="EMBL" id="CP048738">
    <property type="protein sequence ID" value="QIB79057.1"/>
    <property type="molecule type" value="Genomic_DNA"/>
</dbReference>
<sequence length="177" mass="18894">MSTDSVARFAPGDLVALIHDGEIAVGKIRFVTDAGVDVPFDFTYSVGVGSATRERAGRPESELAPVNAVEDAVTVDFPNGTRVEVDTPLDGALTGTVTAHAISGYDDYRPIVAFDSGNVRAVAREDISESQELGNRKAELDSQKRRDDIDDDTKVVRPQSPPTSKSARVSGAEPMLF</sequence>
<reference evidence="2 3" key="1">
    <citation type="submission" date="2020-02" db="EMBL/GenBank/DDBJ databases">
        <title>Whole genome sequence of Haloferax alexandrinus pws1.</title>
        <authorList>
            <person name="Verma D.K."/>
            <person name="Gopal K."/>
            <person name="Prasad E.S."/>
        </authorList>
    </citation>
    <scope>NUCLEOTIDE SEQUENCE [LARGE SCALE GENOMIC DNA]</scope>
    <source>
        <strain evidence="3">wsp1</strain>
    </source>
</reference>
<name>A0A6C0UV54_HALVO</name>
<feature type="region of interest" description="Disordered" evidence="1">
    <location>
        <begin position="128"/>
        <end position="177"/>
    </location>
</feature>
<dbReference type="AlphaFoldDB" id="A0A6C0UV54"/>
<dbReference type="GeneID" id="44084403"/>
<dbReference type="KEGG" id="hale:G3A49_13300"/>
<evidence type="ECO:0000313" key="3">
    <source>
        <dbReference type="Proteomes" id="UP000465667"/>
    </source>
</evidence>
<evidence type="ECO:0000256" key="1">
    <source>
        <dbReference type="SAM" id="MobiDB-lite"/>
    </source>
</evidence>
<dbReference type="Proteomes" id="UP000465667">
    <property type="component" value="Chromosome"/>
</dbReference>
<organism evidence="2 3">
    <name type="scientific">Haloferax volcanii</name>
    <name type="common">Halobacterium volcanii</name>
    <dbReference type="NCBI Taxonomy" id="2246"/>
    <lineage>
        <taxon>Archaea</taxon>
        <taxon>Methanobacteriati</taxon>
        <taxon>Methanobacteriota</taxon>
        <taxon>Stenosarchaea group</taxon>
        <taxon>Halobacteria</taxon>
        <taxon>Halobacteriales</taxon>
        <taxon>Haloferacaceae</taxon>
        <taxon>Haloferax</taxon>
    </lineage>
</organism>